<protein>
    <submittedName>
        <fullName evidence="2">Uncharacterized protein</fullName>
    </submittedName>
</protein>
<name>A0A286RE91_9BACT</name>
<proteinExistence type="predicted"/>
<sequence length="54" mass="6366">MKLPIQPQGRRPRGLRMVVVPSPRYTERDTARGQRRWAPERVNRRAGPELTEKD</sequence>
<dbReference type="AlphaFoldDB" id="A0A286RE91"/>
<evidence type="ECO:0000313" key="3">
    <source>
        <dbReference type="Proteomes" id="UP000215086"/>
    </source>
</evidence>
<organism evidence="2 3">
    <name type="scientific">Thermogutta terrifontis</name>
    <dbReference type="NCBI Taxonomy" id="1331910"/>
    <lineage>
        <taxon>Bacteria</taxon>
        <taxon>Pseudomonadati</taxon>
        <taxon>Planctomycetota</taxon>
        <taxon>Planctomycetia</taxon>
        <taxon>Pirellulales</taxon>
        <taxon>Thermoguttaceae</taxon>
        <taxon>Thermogutta</taxon>
    </lineage>
</organism>
<dbReference type="EMBL" id="CP018477">
    <property type="protein sequence ID" value="ASV74257.1"/>
    <property type="molecule type" value="Genomic_DNA"/>
</dbReference>
<accession>A0A286RE91</accession>
<reference evidence="2 3" key="1">
    <citation type="journal article" name="Front. Microbiol.">
        <title>Sugar Metabolism of the First Thermophilic Planctomycete Thermogutta terrifontis: Comparative Genomic and Transcriptomic Approaches.</title>
        <authorList>
            <person name="Elcheninov A.G."/>
            <person name="Menzel P."/>
            <person name="Gudbergsdottir S.R."/>
            <person name="Slesarev A.I."/>
            <person name="Kadnikov V.V."/>
            <person name="Krogh A."/>
            <person name="Bonch-Osmolovskaya E.A."/>
            <person name="Peng X."/>
            <person name="Kublanov I.V."/>
        </authorList>
    </citation>
    <scope>NUCLEOTIDE SEQUENCE [LARGE SCALE GENOMIC DNA]</scope>
    <source>
        <strain evidence="2 3">R1</strain>
    </source>
</reference>
<evidence type="ECO:0000313" key="2">
    <source>
        <dbReference type="EMBL" id="ASV74257.1"/>
    </source>
</evidence>
<evidence type="ECO:0000256" key="1">
    <source>
        <dbReference type="SAM" id="MobiDB-lite"/>
    </source>
</evidence>
<gene>
    <name evidence="2" type="ORF">THTE_1655</name>
</gene>
<feature type="compositionally biased region" description="Basic and acidic residues" evidence="1">
    <location>
        <begin position="25"/>
        <end position="54"/>
    </location>
</feature>
<keyword evidence="3" id="KW-1185">Reference proteome</keyword>
<dbReference type="KEGG" id="ttf:THTE_1655"/>
<dbReference type="Proteomes" id="UP000215086">
    <property type="component" value="Chromosome"/>
</dbReference>
<feature type="region of interest" description="Disordered" evidence="1">
    <location>
        <begin position="1"/>
        <end position="54"/>
    </location>
</feature>